<evidence type="ECO:0000259" key="12">
    <source>
        <dbReference type="Pfam" id="PF10243"/>
    </source>
</evidence>
<dbReference type="OrthoDB" id="10258914at2759"/>
<feature type="domain" description="TRAF3-interacting protein 1 N-terminal" evidence="12">
    <location>
        <begin position="4"/>
        <end position="115"/>
    </location>
</feature>
<dbReference type="GO" id="GO:0070507">
    <property type="term" value="P:regulation of microtubule cytoskeleton organization"/>
    <property type="evidence" value="ECO:0007669"/>
    <property type="project" value="TreeGrafter"/>
</dbReference>
<gene>
    <name evidence="14" type="ORF">PSON_ATCC_30995.1.T0990156</name>
</gene>
<dbReference type="Pfam" id="PF10243">
    <property type="entry name" value="MIP-T3"/>
    <property type="match status" value="1"/>
</dbReference>
<evidence type="ECO:0000256" key="3">
    <source>
        <dbReference type="ARBA" id="ARBA00022490"/>
    </source>
</evidence>
<evidence type="ECO:0000313" key="15">
    <source>
        <dbReference type="Proteomes" id="UP000692954"/>
    </source>
</evidence>
<protein>
    <recommendedName>
        <fullName evidence="9">TRAF3-interacting protein 1</fullName>
    </recommendedName>
</protein>
<feature type="compositionally biased region" description="Low complexity" evidence="11">
    <location>
        <begin position="185"/>
        <end position="216"/>
    </location>
</feature>
<feature type="compositionally biased region" description="Polar residues" evidence="11">
    <location>
        <begin position="233"/>
        <end position="245"/>
    </location>
</feature>
<dbReference type="GO" id="GO:0005930">
    <property type="term" value="C:axoneme"/>
    <property type="evidence" value="ECO:0007669"/>
    <property type="project" value="UniProtKB-SubCell"/>
</dbReference>
<dbReference type="InterPro" id="IPR040468">
    <property type="entry name" value="TRAF3IP1_N"/>
</dbReference>
<evidence type="ECO:0000256" key="6">
    <source>
        <dbReference type="ARBA" id="ARBA00023212"/>
    </source>
</evidence>
<feature type="coiled-coil region" evidence="10">
    <location>
        <begin position="364"/>
        <end position="430"/>
    </location>
</feature>
<dbReference type="GO" id="GO:0048513">
    <property type="term" value="P:animal organ development"/>
    <property type="evidence" value="ECO:0007669"/>
    <property type="project" value="UniProtKB-ARBA"/>
</dbReference>
<reference evidence="14" key="1">
    <citation type="submission" date="2021-01" db="EMBL/GenBank/DDBJ databases">
        <authorList>
            <consortium name="Genoscope - CEA"/>
            <person name="William W."/>
        </authorList>
    </citation>
    <scope>NUCLEOTIDE SEQUENCE</scope>
</reference>
<evidence type="ECO:0000256" key="7">
    <source>
        <dbReference type="ARBA" id="ARBA00023273"/>
    </source>
</evidence>
<dbReference type="PANTHER" id="PTHR31363">
    <property type="entry name" value="TRAF3-INTERACTING PROTEIN 1"/>
    <property type="match status" value="1"/>
</dbReference>
<dbReference type="InterPro" id="IPR041476">
    <property type="entry name" value="TRAF3IP1_C"/>
</dbReference>
<comment type="similarity">
    <text evidence="8">Belongs to the TRAF3IP1 family.</text>
</comment>
<keyword evidence="5 10" id="KW-0175">Coiled coil</keyword>
<evidence type="ECO:0000256" key="10">
    <source>
        <dbReference type="SAM" id="Coils"/>
    </source>
</evidence>
<dbReference type="FunFam" id="1.10.418.50:FF:000001">
    <property type="entry name" value="TRAF3-interacting protein 1 isoform X1"/>
    <property type="match status" value="1"/>
</dbReference>
<sequence length="449" mass="51070">MADFWKPTAELYSALFEKPKMSQKLLEKPPFKYIFDIIMETTKQTGYGKGLYTGDELDGNTYDNKDKKLQFLQKIIDLTSMMLKEEIAAKPGKIAAGLEPENTNLLLQAIYRAAVSGKNSDPFVKKILGGGGAKDPEPQKKEQPKQEPKVQQPPPKEQAAPPQVKEEKKPEEKKVAPPKEDPKPKQQVQQQPVQQPKETQKQQQQPPPQQQQQQTQEGNVRPSTAKKRPPQLPSNQVQVDQNQKKGGTANVIIEGKGNNDDDDGIVVQNNVKPNADINAQEYGKFVRDNMKNQDKGKEEEKEKEKDQPKEGIIMKRIGKVNVQKDKIKEEIAQNLGTSQVSDTLVMQKLIQSMSQNVNPLAKQIEFIQDDIENMNRELQQWRKIYNVSKQKMVDMNRATEEAQQPLYDKIAEVEEVIKEKKSKIQNIKAQIIKNKLQIDQLLKAVLVQK</sequence>
<comment type="subcellular location">
    <subcellularLocation>
        <location evidence="2">Cytoplasm</location>
        <location evidence="2">Cytoskeleton</location>
        <location evidence="2">Cilium axoneme</location>
    </subcellularLocation>
    <subcellularLocation>
        <location evidence="1">Cytoplasm</location>
        <location evidence="1">Cytoskeleton</location>
        <location evidence="1">Cilium basal body</location>
    </subcellularLocation>
</comment>
<dbReference type="Pfam" id="PF17749">
    <property type="entry name" value="MIP-T3_C"/>
    <property type="match status" value="1"/>
</dbReference>
<keyword evidence="15" id="KW-1185">Reference proteome</keyword>
<dbReference type="EMBL" id="CAJJDN010000099">
    <property type="protein sequence ID" value="CAD8111983.1"/>
    <property type="molecule type" value="Genomic_DNA"/>
</dbReference>
<dbReference type="InterPro" id="IPR018799">
    <property type="entry name" value="TRAF3IP1"/>
</dbReference>
<dbReference type="GO" id="GO:0036064">
    <property type="term" value="C:ciliary basal body"/>
    <property type="evidence" value="ECO:0007669"/>
    <property type="project" value="TreeGrafter"/>
</dbReference>
<feature type="compositionally biased region" description="Basic and acidic residues" evidence="11">
    <location>
        <begin position="164"/>
        <end position="184"/>
    </location>
</feature>
<accession>A0A8S1Q9I2</accession>
<feature type="compositionally biased region" description="Basic and acidic residues" evidence="11">
    <location>
        <begin position="284"/>
        <end position="308"/>
    </location>
</feature>
<evidence type="ECO:0000259" key="13">
    <source>
        <dbReference type="Pfam" id="PF17749"/>
    </source>
</evidence>
<comment type="caution">
    <text evidence="14">The sequence shown here is derived from an EMBL/GenBank/DDBJ whole genome shotgun (WGS) entry which is preliminary data.</text>
</comment>
<evidence type="ECO:0000256" key="8">
    <source>
        <dbReference type="ARBA" id="ARBA00043971"/>
    </source>
</evidence>
<organism evidence="14 15">
    <name type="scientific">Paramecium sonneborni</name>
    <dbReference type="NCBI Taxonomy" id="65129"/>
    <lineage>
        <taxon>Eukaryota</taxon>
        <taxon>Sar</taxon>
        <taxon>Alveolata</taxon>
        <taxon>Ciliophora</taxon>
        <taxon>Intramacronucleata</taxon>
        <taxon>Oligohymenophorea</taxon>
        <taxon>Peniculida</taxon>
        <taxon>Parameciidae</taxon>
        <taxon>Paramecium</taxon>
    </lineage>
</organism>
<dbReference type="GO" id="GO:0048731">
    <property type="term" value="P:system development"/>
    <property type="evidence" value="ECO:0007669"/>
    <property type="project" value="UniProtKB-ARBA"/>
</dbReference>
<dbReference type="AlphaFoldDB" id="A0A8S1Q9I2"/>
<feature type="domain" description="TRAF3-interacting protein 1 C-terminal" evidence="13">
    <location>
        <begin position="305"/>
        <end position="445"/>
    </location>
</feature>
<keyword evidence="7" id="KW-0966">Cell projection</keyword>
<proteinExistence type="inferred from homology"/>
<evidence type="ECO:0000256" key="11">
    <source>
        <dbReference type="SAM" id="MobiDB-lite"/>
    </source>
</evidence>
<keyword evidence="4" id="KW-0970">Cilium biogenesis/degradation</keyword>
<evidence type="ECO:0000256" key="2">
    <source>
        <dbReference type="ARBA" id="ARBA00004430"/>
    </source>
</evidence>
<dbReference type="GO" id="GO:0008017">
    <property type="term" value="F:microtubule binding"/>
    <property type="evidence" value="ECO:0007669"/>
    <property type="project" value="InterPro"/>
</dbReference>
<name>A0A8S1Q9I2_9CILI</name>
<dbReference type="GO" id="GO:0060271">
    <property type="term" value="P:cilium assembly"/>
    <property type="evidence" value="ECO:0007669"/>
    <property type="project" value="TreeGrafter"/>
</dbReference>
<dbReference type="GO" id="GO:0030992">
    <property type="term" value="C:intraciliary transport particle B"/>
    <property type="evidence" value="ECO:0007669"/>
    <property type="project" value="TreeGrafter"/>
</dbReference>
<evidence type="ECO:0000256" key="1">
    <source>
        <dbReference type="ARBA" id="ARBA00004120"/>
    </source>
</evidence>
<dbReference type="GO" id="GO:0042073">
    <property type="term" value="P:intraciliary transport"/>
    <property type="evidence" value="ECO:0007669"/>
    <property type="project" value="TreeGrafter"/>
</dbReference>
<dbReference type="Proteomes" id="UP000692954">
    <property type="component" value="Unassembled WGS sequence"/>
</dbReference>
<feature type="region of interest" description="Disordered" evidence="11">
    <location>
        <begin position="125"/>
        <end position="308"/>
    </location>
</feature>
<feature type="compositionally biased region" description="Basic and acidic residues" evidence="11">
    <location>
        <begin position="134"/>
        <end position="148"/>
    </location>
</feature>
<evidence type="ECO:0000256" key="5">
    <source>
        <dbReference type="ARBA" id="ARBA00023054"/>
    </source>
</evidence>
<evidence type="ECO:0000256" key="4">
    <source>
        <dbReference type="ARBA" id="ARBA00022794"/>
    </source>
</evidence>
<keyword evidence="3" id="KW-0963">Cytoplasm</keyword>
<evidence type="ECO:0000313" key="14">
    <source>
        <dbReference type="EMBL" id="CAD8111983.1"/>
    </source>
</evidence>
<keyword evidence="6" id="KW-0206">Cytoskeleton</keyword>
<evidence type="ECO:0000256" key="9">
    <source>
        <dbReference type="ARBA" id="ARBA00070492"/>
    </source>
</evidence>
<dbReference type="PANTHER" id="PTHR31363:SF0">
    <property type="entry name" value="TRAF3-INTERACTING PROTEIN 1"/>
    <property type="match status" value="1"/>
</dbReference>